<dbReference type="AlphaFoldDB" id="A0A4S4E231"/>
<keyword evidence="2" id="KW-1185">Reference proteome</keyword>
<proteinExistence type="predicted"/>
<comment type="caution">
    <text evidence="1">The sequence shown here is derived from an EMBL/GenBank/DDBJ whole genome shotgun (WGS) entry which is preliminary data.</text>
</comment>
<protein>
    <submittedName>
        <fullName evidence="1">Uncharacterized protein</fullName>
    </submittedName>
</protein>
<sequence length="136" mass="15012">MGIGPSGKGFGSLKQRSQVRAFVDAANPLRRGPRIEPLWMQQTPLGEDLAFAPGSFFGGLVLAQGETGVVQERFGLDSERRREYTGHLESRFVAFSKTTYKVEQLRKLRNGVDMRVQKPLTVCQLGTSESVSPAQN</sequence>
<reference evidence="1 2" key="1">
    <citation type="journal article" date="2018" name="Proc. Natl. Acad. Sci. U.S.A.">
        <title>Draft genome sequence of Camellia sinensis var. sinensis provides insights into the evolution of the tea genome and tea quality.</title>
        <authorList>
            <person name="Wei C."/>
            <person name="Yang H."/>
            <person name="Wang S."/>
            <person name="Zhao J."/>
            <person name="Liu C."/>
            <person name="Gao L."/>
            <person name="Xia E."/>
            <person name="Lu Y."/>
            <person name="Tai Y."/>
            <person name="She G."/>
            <person name="Sun J."/>
            <person name="Cao H."/>
            <person name="Tong W."/>
            <person name="Gao Q."/>
            <person name="Li Y."/>
            <person name="Deng W."/>
            <person name="Jiang X."/>
            <person name="Wang W."/>
            <person name="Chen Q."/>
            <person name="Zhang S."/>
            <person name="Li H."/>
            <person name="Wu J."/>
            <person name="Wang P."/>
            <person name="Li P."/>
            <person name="Shi C."/>
            <person name="Zheng F."/>
            <person name="Jian J."/>
            <person name="Huang B."/>
            <person name="Shan D."/>
            <person name="Shi M."/>
            <person name="Fang C."/>
            <person name="Yue Y."/>
            <person name="Li F."/>
            <person name="Li D."/>
            <person name="Wei S."/>
            <person name="Han B."/>
            <person name="Jiang C."/>
            <person name="Yin Y."/>
            <person name="Xia T."/>
            <person name="Zhang Z."/>
            <person name="Bennetzen J.L."/>
            <person name="Zhao S."/>
            <person name="Wan X."/>
        </authorList>
    </citation>
    <scope>NUCLEOTIDE SEQUENCE [LARGE SCALE GENOMIC DNA]</scope>
    <source>
        <strain evidence="2">cv. Shuchazao</strain>
        <tissue evidence="1">Leaf</tissue>
    </source>
</reference>
<accession>A0A4S4E231</accession>
<evidence type="ECO:0000313" key="2">
    <source>
        <dbReference type="Proteomes" id="UP000306102"/>
    </source>
</evidence>
<name>A0A4S4E231_CAMSN</name>
<evidence type="ECO:0000313" key="1">
    <source>
        <dbReference type="EMBL" id="THG09902.1"/>
    </source>
</evidence>
<gene>
    <name evidence="1" type="ORF">TEA_008721</name>
</gene>
<dbReference type="Proteomes" id="UP000306102">
    <property type="component" value="Unassembled WGS sequence"/>
</dbReference>
<organism evidence="1 2">
    <name type="scientific">Camellia sinensis var. sinensis</name>
    <name type="common">China tea</name>
    <dbReference type="NCBI Taxonomy" id="542762"/>
    <lineage>
        <taxon>Eukaryota</taxon>
        <taxon>Viridiplantae</taxon>
        <taxon>Streptophyta</taxon>
        <taxon>Embryophyta</taxon>
        <taxon>Tracheophyta</taxon>
        <taxon>Spermatophyta</taxon>
        <taxon>Magnoliopsida</taxon>
        <taxon>eudicotyledons</taxon>
        <taxon>Gunneridae</taxon>
        <taxon>Pentapetalae</taxon>
        <taxon>asterids</taxon>
        <taxon>Ericales</taxon>
        <taxon>Theaceae</taxon>
        <taxon>Camellia</taxon>
    </lineage>
</organism>
<dbReference type="EMBL" id="SDRB02008150">
    <property type="protein sequence ID" value="THG09902.1"/>
    <property type="molecule type" value="Genomic_DNA"/>
</dbReference>